<dbReference type="PROSITE" id="PS51186">
    <property type="entry name" value="GNAT"/>
    <property type="match status" value="1"/>
</dbReference>
<evidence type="ECO:0000256" key="2">
    <source>
        <dbReference type="ARBA" id="ARBA00022679"/>
    </source>
</evidence>
<dbReference type="InterPro" id="IPR051016">
    <property type="entry name" value="Diverse_Substrate_AcTransf"/>
</dbReference>
<dbReference type="GO" id="GO:0008080">
    <property type="term" value="F:N-acetyltransferase activity"/>
    <property type="evidence" value="ECO:0007669"/>
    <property type="project" value="TreeGrafter"/>
</dbReference>
<proteinExistence type="inferred from homology"/>
<evidence type="ECO:0000259" key="4">
    <source>
        <dbReference type="PROSITE" id="PS51186"/>
    </source>
</evidence>
<dbReference type="AlphaFoldDB" id="W9GQL1"/>
<protein>
    <submittedName>
        <fullName evidence="5">GCN5 family acetyltransferase</fullName>
    </submittedName>
</protein>
<keyword evidence="2 5" id="KW-0808">Transferase</keyword>
<dbReference type="Proteomes" id="UP000019494">
    <property type="component" value="Unassembled WGS sequence"/>
</dbReference>
<sequence length="157" mass="18021">MREATIDDVDDLLRLVRELAAYEREPESATATPEHFREALFPSDGSPAAYAHVAEGDGRVVGMAIWFVSFSTWTGRHGIWLEDLFVEPEQRGRGIGKAFLVRLAQLCLERGWTRFEWWVLDWNTPSIEFYRSQGAVAQEEWTTFRVDGDALERLARS</sequence>
<dbReference type="EMBL" id="AWQS01000014">
    <property type="protein sequence ID" value="EWT07362.1"/>
    <property type="molecule type" value="Genomic_DNA"/>
</dbReference>
<comment type="similarity">
    <text evidence="1">Belongs to the acetyltransferase family.</text>
</comment>
<accession>W9GQL1</accession>
<dbReference type="FunFam" id="3.40.630.30:FF:000064">
    <property type="entry name" value="GNAT family acetyltransferase"/>
    <property type="match status" value="1"/>
</dbReference>
<dbReference type="InterPro" id="IPR000182">
    <property type="entry name" value="GNAT_dom"/>
</dbReference>
<dbReference type="CDD" id="cd04301">
    <property type="entry name" value="NAT_SF"/>
    <property type="match status" value="1"/>
</dbReference>
<keyword evidence="6" id="KW-1185">Reference proteome</keyword>
<evidence type="ECO:0000256" key="3">
    <source>
        <dbReference type="ARBA" id="ARBA00023315"/>
    </source>
</evidence>
<keyword evidence="3" id="KW-0012">Acyltransferase</keyword>
<dbReference type="SUPFAM" id="SSF55729">
    <property type="entry name" value="Acyl-CoA N-acyltransferases (Nat)"/>
    <property type="match status" value="1"/>
</dbReference>
<gene>
    <name evidence="5" type="ORF">N864_08385</name>
</gene>
<dbReference type="Gene3D" id="3.40.630.30">
    <property type="match status" value="1"/>
</dbReference>
<evidence type="ECO:0000256" key="1">
    <source>
        <dbReference type="ARBA" id="ARBA00008694"/>
    </source>
</evidence>
<organism evidence="5 6">
    <name type="scientific">Intrasporangium chromatireducens Q5-1</name>
    <dbReference type="NCBI Taxonomy" id="584657"/>
    <lineage>
        <taxon>Bacteria</taxon>
        <taxon>Bacillati</taxon>
        <taxon>Actinomycetota</taxon>
        <taxon>Actinomycetes</taxon>
        <taxon>Micrococcales</taxon>
        <taxon>Intrasporangiaceae</taxon>
        <taxon>Intrasporangium</taxon>
    </lineage>
</organism>
<evidence type="ECO:0000313" key="6">
    <source>
        <dbReference type="Proteomes" id="UP000019494"/>
    </source>
</evidence>
<dbReference type="PANTHER" id="PTHR10545:SF29">
    <property type="entry name" value="GH14572P-RELATED"/>
    <property type="match status" value="1"/>
</dbReference>
<reference evidence="6" key="1">
    <citation type="submission" date="2013-08" db="EMBL/GenBank/DDBJ databases">
        <title>Intrasporangium oryzae NRRL B-24470.</title>
        <authorList>
            <person name="Liu H."/>
            <person name="Wang G."/>
        </authorList>
    </citation>
    <scope>NUCLEOTIDE SEQUENCE [LARGE SCALE GENOMIC DNA]</scope>
    <source>
        <strain evidence="6">Q5-1</strain>
    </source>
</reference>
<dbReference type="PANTHER" id="PTHR10545">
    <property type="entry name" value="DIAMINE N-ACETYLTRANSFERASE"/>
    <property type="match status" value="1"/>
</dbReference>
<dbReference type="InterPro" id="IPR016181">
    <property type="entry name" value="Acyl_CoA_acyltransferase"/>
</dbReference>
<evidence type="ECO:0000313" key="5">
    <source>
        <dbReference type="EMBL" id="EWT07362.1"/>
    </source>
</evidence>
<dbReference type="Pfam" id="PF00583">
    <property type="entry name" value="Acetyltransf_1"/>
    <property type="match status" value="1"/>
</dbReference>
<name>W9GQL1_9MICO</name>
<feature type="domain" description="N-acetyltransferase" evidence="4">
    <location>
        <begin position="1"/>
        <end position="157"/>
    </location>
</feature>
<comment type="caution">
    <text evidence="5">The sequence shown here is derived from an EMBL/GenBank/DDBJ whole genome shotgun (WGS) entry which is preliminary data.</text>
</comment>